<dbReference type="EMBL" id="KX669658">
    <property type="protein sequence ID" value="AOT25352.1"/>
    <property type="molecule type" value="Genomic_DNA"/>
</dbReference>
<sequence length="95" mass="10673">MSIELSRTLKIIADELGRYDADNPIPAHRCPDLYAKLSLCSDLAVAMELELTGFRHLEMDRQGRAFMEAEASAAMTTRPVPRDGKILRPEFGRKP</sequence>
<keyword evidence="3" id="KW-1185">Reference proteome</keyword>
<evidence type="ECO:0000256" key="1">
    <source>
        <dbReference type="SAM" id="MobiDB-lite"/>
    </source>
</evidence>
<dbReference type="Proteomes" id="UP000226413">
    <property type="component" value="Segment"/>
</dbReference>
<name>A0A219VHD6_9CAUD</name>
<accession>A0A219VHD6</accession>
<gene>
    <name evidence="2" type="ORF">POA1180_44</name>
</gene>
<evidence type="ECO:0000313" key="2">
    <source>
        <dbReference type="EMBL" id="AOT25352.1"/>
    </source>
</evidence>
<proteinExistence type="predicted"/>
<protein>
    <submittedName>
        <fullName evidence="2">Uncharacterized protein</fullName>
    </submittedName>
</protein>
<evidence type="ECO:0000313" key="3">
    <source>
        <dbReference type="Proteomes" id="UP000226413"/>
    </source>
</evidence>
<organism evidence="2 3">
    <name type="scientific">Ochrobactrum phage POA1180</name>
    <dbReference type="NCBI Taxonomy" id="1897640"/>
    <lineage>
        <taxon>Viruses</taxon>
        <taxon>Duplodnaviria</taxon>
        <taxon>Heunggongvirae</taxon>
        <taxon>Uroviricota</taxon>
        <taxon>Caudoviricetes</taxon>
        <taxon>Abaiavirus</taxon>
        <taxon>Abaiavirus POA1180</taxon>
    </lineage>
</organism>
<feature type="compositionally biased region" description="Basic and acidic residues" evidence="1">
    <location>
        <begin position="80"/>
        <end position="95"/>
    </location>
</feature>
<feature type="region of interest" description="Disordered" evidence="1">
    <location>
        <begin position="72"/>
        <end position="95"/>
    </location>
</feature>
<reference evidence="2 3" key="1">
    <citation type="journal article" date="2017" name="Front. Microbiol.">
        <title>Prevalence, Host Range, and Comparative Genomic Analysis of Temperate Ochrobactrum Phages.</title>
        <authorList>
            <person name="Jackel C."/>
            <person name="Hertwig S."/>
            <person name="Scholz H.C."/>
            <person name="Nockler K."/>
            <person name="Reetz J."/>
            <person name="Hammerl J.A."/>
        </authorList>
    </citation>
    <scope>NUCLEOTIDE SEQUENCE [LARGE SCALE GENOMIC DNA]</scope>
</reference>